<feature type="compositionally biased region" description="Low complexity" evidence="7">
    <location>
        <begin position="154"/>
        <end position="172"/>
    </location>
</feature>
<dbReference type="EMBL" id="NBCO01000007">
    <property type="protein sequence ID" value="ORC91020.1"/>
    <property type="molecule type" value="Genomic_DNA"/>
</dbReference>
<dbReference type="PANTHER" id="PTHR11584:SF369">
    <property type="entry name" value="MITOGEN-ACTIVATED PROTEIN KINASE KINASE KINASE 19-RELATED"/>
    <property type="match status" value="1"/>
</dbReference>
<reference evidence="9 10" key="1">
    <citation type="submission" date="2017-03" db="EMBL/GenBank/DDBJ databases">
        <title>An alternative strategy for trypanosome survival in the mammalian bloodstream revealed through genome and transcriptome analysis of the ubiquitous bovine parasite Trypanosoma (Megatrypanum) theileri.</title>
        <authorList>
            <person name="Kelly S."/>
            <person name="Ivens A."/>
            <person name="Mott A."/>
            <person name="O'Neill E."/>
            <person name="Emms D."/>
            <person name="Macleod O."/>
            <person name="Voorheis P."/>
            <person name="Matthews J."/>
            <person name="Matthews K."/>
            <person name="Carrington M."/>
        </authorList>
    </citation>
    <scope>NUCLEOTIDE SEQUENCE [LARGE SCALE GENOMIC DNA]</scope>
    <source>
        <strain evidence="9">Edinburgh</strain>
    </source>
</reference>
<keyword evidence="5 6" id="KW-0067">ATP-binding</keyword>
<feature type="region of interest" description="Disordered" evidence="7">
    <location>
        <begin position="152"/>
        <end position="175"/>
    </location>
</feature>
<dbReference type="STRING" id="67003.A0A1X0P3M4"/>
<proteinExistence type="predicted"/>
<feature type="compositionally biased region" description="Polar residues" evidence="7">
    <location>
        <begin position="620"/>
        <end position="661"/>
    </location>
</feature>
<dbReference type="GO" id="GO:0005524">
    <property type="term" value="F:ATP binding"/>
    <property type="evidence" value="ECO:0007669"/>
    <property type="project" value="UniProtKB-UniRule"/>
</dbReference>
<feature type="region of interest" description="Disordered" evidence="7">
    <location>
        <begin position="198"/>
        <end position="229"/>
    </location>
</feature>
<feature type="domain" description="Protein kinase" evidence="8">
    <location>
        <begin position="250"/>
        <end position="509"/>
    </location>
</feature>
<evidence type="ECO:0000313" key="9">
    <source>
        <dbReference type="EMBL" id="ORC91020.1"/>
    </source>
</evidence>
<dbReference type="InterPro" id="IPR008271">
    <property type="entry name" value="Ser/Thr_kinase_AS"/>
</dbReference>
<keyword evidence="2" id="KW-0808">Transferase</keyword>
<dbReference type="GeneID" id="39983670"/>
<feature type="compositionally biased region" description="Basic and acidic residues" evidence="7">
    <location>
        <begin position="537"/>
        <end position="546"/>
    </location>
</feature>
<dbReference type="Pfam" id="PF00069">
    <property type="entry name" value="Pkinase"/>
    <property type="match status" value="1"/>
</dbReference>
<evidence type="ECO:0000256" key="2">
    <source>
        <dbReference type="ARBA" id="ARBA00022679"/>
    </source>
</evidence>
<dbReference type="InterPro" id="IPR000719">
    <property type="entry name" value="Prot_kinase_dom"/>
</dbReference>
<evidence type="ECO:0000256" key="4">
    <source>
        <dbReference type="ARBA" id="ARBA00022777"/>
    </source>
</evidence>
<dbReference type="VEuPathDB" id="TriTrypDB:TM35_000074440"/>
<dbReference type="SMART" id="SM00220">
    <property type="entry name" value="S_TKc"/>
    <property type="match status" value="1"/>
</dbReference>
<dbReference type="PROSITE" id="PS00107">
    <property type="entry name" value="PROTEIN_KINASE_ATP"/>
    <property type="match status" value="1"/>
</dbReference>
<keyword evidence="1" id="KW-0723">Serine/threonine-protein kinase</keyword>
<organism evidence="9 10">
    <name type="scientific">Trypanosoma theileri</name>
    <dbReference type="NCBI Taxonomy" id="67003"/>
    <lineage>
        <taxon>Eukaryota</taxon>
        <taxon>Discoba</taxon>
        <taxon>Euglenozoa</taxon>
        <taxon>Kinetoplastea</taxon>
        <taxon>Metakinetoplastina</taxon>
        <taxon>Trypanosomatida</taxon>
        <taxon>Trypanosomatidae</taxon>
        <taxon>Trypanosoma</taxon>
    </lineage>
</organism>
<dbReference type="InterPro" id="IPR017441">
    <property type="entry name" value="Protein_kinase_ATP_BS"/>
</dbReference>
<comment type="caution">
    <text evidence="9">The sequence shown here is derived from an EMBL/GenBank/DDBJ whole genome shotgun (WGS) entry which is preliminary data.</text>
</comment>
<name>A0A1X0P3M4_9TRYP</name>
<dbReference type="InterPro" id="IPR011009">
    <property type="entry name" value="Kinase-like_dom_sf"/>
</dbReference>
<dbReference type="GO" id="GO:0004674">
    <property type="term" value="F:protein serine/threonine kinase activity"/>
    <property type="evidence" value="ECO:0007669"/>
    <property type="project" value="UniProtKB-KW"/>
</dbReference>
<feature type="compositionally biased region" description="Low complexity" evidence="7">
    <location>
        <begin position="675"/>
        <end position="707"/>
    </location>
</feature>
<dbReference type="Proteomes" id="UP000192257">
    <property type="component" value="Unassembled WGS sequence"/>
</dbReference>
<feature type="compositionally biased region" description="Polar residues" evidence="7">
    <location>
        <begin position="521"/>
        <end position="536"/>
    </location>
</feature>
<feature type="region of interest" description="Disordered" evidence="7">
    <location>
        <begin position="67"/>
        <end position="86"/>
    </location>
</feature>
<dbReference type="PROSITE" id="PS00108">
    <property type="entry name" value="PROTEIN_KINASE_ST"/>
    <property type="match status" value="1"/>
</dbReference>
<evidence type="ECO:0000256" key="6">
    <source>
        <dbReference type="PROSITE-ProRule" id="PRU10141"/>
    </source>
</evidence>
<feature type="region of interest" description="Disordered" evidence="7">
    <location>
        <begin position="577"/>
        <end position="707"/>
    </location>
</feature>
<dbReference type="SUPFAM" id="SSF56112">
    <property type="entry name" value="Protein kinase-like (PK-like)"/>
    <property type="match status" value="1"/>
</dbReference>
<dbReference type="AlphaFoldDB" id="A0A1X0P3M4"/>
<keyword evidence="10" id="KW-1185">Reference proteome</keyword>
<dbReference type="PROSITE" id="PS50011">
    <property type="entry name" value="PROTEIN_KINASE_DOM"/>
    <property type="match status" value="1"/>
</dbReference>
<evidence type="ECO:0000256" key="3">
    <source>
        <dbReference type="ARBA" id="ARBA00022741"/>
    </source>
</evidence>
<keyword evidence="4 9" id="KW-0418">Kinase</keyword>
<feature type="compositionally biased region" description="Polar residues" evidence="7">
    <location>
        <begin position="198"/>
        <end position="214"/>
    </location>
</feature>
<evidence type="ECO:0000313" key="10">
    <source>
        <dbReference type="Proteomes" id="UP000192257"/>
    </source>
</evidence>
<evidence type="ECO:0000256" key="1">
    <source>
        <dbReference type="ARBA" id="ARBA00022527"/>
    </source>
</evidence>
<evidence type="ECO:0000256" key="5">
    <source>
        <dbReference type="ARBA" id="ARBA00022840"/>
    </source>
</evidence>
<evidence type="ECO:0000256" key="7">
    <source>
        <dbReference type="SAM" id="MobiDB-lite"/>
    </source>
</evidence>
<dbReference type="OrthoDB" id="8693905at2759"/>
<dbReference type="PANTHER" id="PTHR11584">
    <property type="entry name" value="SERINE/THREONINE PROTEIN KINASE"/>
    <property type="match status" value="1"/>
</dbReference>
<sequence length="707" mass="76740">MYRSRNETASRNLFLHNNSFGVDGERPEVSPNLASLSPTSPGIITPRRIVRTVKTSPPVTQLVQLDGVPPPPRPLSHVSSGSEVSEDVVDDVSEAVSLTCESDGRLVQLAPSLSVRDNTTPSFCVGTAKTATPSLARMTAGGESILSMSFHSLGTSEETSSSSSAAAGSSGEFTETSDVESVHSCSLSCGMEVRQRASSTSRHISVPAMNSSIAKDSPARGSEVSGKRHLTSRCASSVTDVMQRKKIVNVRREERIGRGSYGDVFRGVDLDTGLCLAIKEIVVTADITKNVELQLRALEREIRVMRKLNNEHIISYYSARRDEASSTLLIYMEYISGGTVAQKLKKKGPFSEDETRHYTRQLLQGLDYLHQRHIVHRDLKGDNLFLTENDVLKVGDFGTSKELKTTLITDSVAGTPNFMAPEVIACSGHSCMADIWSVGCCVLEMLTGHPPFWNLDNHMAVMFAIMKGKLEEQVPSHISEEAKDFIRHCTCSDPTHRPAARELLEHPWLITLEEKKKRESTVSPTQSCLSLMSLDTTGKDGDKNENEETSSDSSTPPNDVFQSSLAAVLAIIPERSNDIVGKGPSPSPPQPPTEIHQGTKQESKRQTSMQMASHAPMTGKKNSTQQSNKDGLHRSSTGRQHSIGNTNDNGTSQNKKIAKNSSTERSDTKGNSAVTRRSTTSISISTTKPTSKGVSATATTTTTKKKP</sequence>
<dbReference type="CDD" id="cd06606">
    <property type="entry name" value="STKc_MAPKKK"/>
    <property type="match status" value="1"/>
</dbReference>
<evidence type="ECO:0000259" key="8">
    <source>
        <dbReference type="PROSITE" id="PS50011"/>
    </source>
</evidence>
<dbReference type="Gene3D" id="1.10.510.10">
    <property type="entry name" value="Transferase(Phosphotransferase) domain 1"/>
    <property type="match status" value="1"/>
</dbReference>
<accession>A0A1X0P3M4</accession>
<gene>
    <name evidence="9" type="ORF">TM35_000074440</name>
</gene>
<keyword evidence="3 6" id="KW-0547">Nucleotide-binding</keyword>
<feature type="region of interest" description="Disordered" evidence="7">
    <location>
        <begin position="516"/>
        <end position="560"/>
    </location>
</feature>
<dbReference type="RefSeq" id="XP_028885086.1">
    <property type="nucleotide sequence ID" value="XM_029023890.1"/>
</dbReference>
<feature type="binding site" evidence="6">
    <location>
        <position position="279"/>
    </location>
    <ligand>
        <name>ATP</name>
        <dbReference type="ChEBI" id="CHEBI:30616"/>
    </ligand>
</feature>
<protein>
    <submittedName>
        <fullName evidence="9">Protein kinase</fullName>
    </submittedName>
</protein>